<dbReference type="GO" id="GO:0016491">
    <property type="term" value="F:oxidoreductase activity"/>
    <property type="evidence" value="ECO:0007669"/>
    <property type="project" value="InterPro"/>
</dbReference>
<reference evidence="8" key="2">
    <citation type="submission" date="2013-04" db="UniProtKB">
        <authorList>
            <consortium name="EnsemblPlants"/>
        </authorList>
    </citation>
    <scope>IDENTIFICATION</scope>
</reference>
<dbReference type="PANTHER" id="PTHR11709:SF439">
    <property type="entry name" value="LACCASE-24"/>
    <property type="match status" value="1"/>
</dbReference>
<evidence type="ECO:0000313" key="8">
    <source>
        <dbReference type="EnsemblPlants" id="OB12G16850.1"/>
    </source>
</evidence>
<dbReference type="Proteomes" id="UP000006038">
    <property type="component" value="Chromosome 12"/>
</dbReference>
<dbReference type="AlphaFoldDB" id="J3NCH7"/>
<reference evidence="8" key="1">
    <citation type="journal article" date="2013" name="Nat. Commun.">
        <title>Whole-genome sequencing of Oryza brachyantha reveals mechanisms underlying Oryza genome evolution.</title>
        <authorList>
            <person name="Chen J."/>
            <person name="Huang Q."/>
            <person name="Gao D."/>
            <person name="Wang J."/>
            <person name="Lang Y."/>
            <person name="Liu T."/>
            <person name="Li B."/>
            <person name="Bai Z."/>
            <person name="Luis Goicoechea J."/>
            <person name="Liang C."/>
            <person name="Chen C."/>
            <person name="Zhang W."/>
            <person name="Sun S."/>
            <person name="Liao Y."/>
            <person name="Zhang X."/>
            <person name="Yang L."/>
            <person name="Song C."/>
            <person name="Wang M."/>
            <person name="Shi J."/>
            <person name="Liu G."/>
            <person name="Liu J."/>
            <person name="Zhou H."/>
            <person name="Zhou W."/>
            <person name="Yu Q."/>
            <person name="An N."/>
            <person name="Chen Y."/>
            <person name="Cai Q."/>
            <person name="Wang B."/>
            <person name="Liu B."/>
            <person name="Min J."/>
            <person name="Huang Y."/>
            <person name="Wu H."/>
            <person name="Li Z."/>
            <person name="Zhang Y."/>
            <person name="Yin Y."/>
            <person name="Song W."/>
            <person name="Jiang J."/>
            <person name="Jackson S.A."/>
            <person name="Wing R.A."/>
            <person name="Wang J."/>
            <person name="Chen M."/>
        </authorList>
    </citation>
    <scope>NUCLEOTIDE SEQUENCE [LARGE SCALE GENOMIC DNA]</scope>
    <source>
        <strain evidence="8">cv. IRGC 101232</strain>
    </source>
</reference>
<dbReference type="SUPFAM" id="SSF49503">
    <property type="entry name" value="Cupredoxins"/>
    <property type="match status" value="1"/>
</dbReference>
<dbReference type="HOGENOM" id="CLU_2324120_0_0_1"/>
<keyword evidence="5" id="KW-0677">Repeat</keyword>
<keyword evidence="3" id="KW-0964">Secreted</keyword>
<name>J3NCH7_ORYBR</name>
<evidence type="ECO:0000256" key="4">
    <source>
        <dbReference type="ARBA" id="ARBA00022723"/>
    </source>
</evidence>
<dbReference type="Pfam" id="PF07731">
    <property type="entry name" value="Cu-oxidase_2"/>
    <property type="match status" value="1"/>
</dbReference>
<dbReference type="PANTHER" id="PTHR11709">
    <property type="entry name" value="MULTI-COPPER OXIDASE"/>
    <property type="match status" value="1"/>
</dbReference>
<dbReference type="InterPro" id="IPR045087">
    <property type="entry name" value="Cu-oxidase_fam"/>
</dbReference>
<dbReference type="InterPro" id="IPR002355">
    <property type="entry name" value="Cu_oxidase_Cu_BS"/>
</dbReference>
<evidence type="ECO:0000259" key="7">
    <source>
        <dbReference type="Pfam" id="PF07731"/>
    </source>
</evidence>
<keyword evidence="9" id="KW-1185">Reference proteome</keyword>
<dbReference type="PROSITE" id="PS00080">
    <property type="entry name" value="MULTICOPPER_OXIDASE2"/>
    <property type="match status" value="1"/>
</dbReference>
<sequence length="99" mass="10643">MLISAPSEIQNHYFSDSQATISQAIIGLRLDLTGQAGAASVPTGGWAVIRFLANNPGMWYMHCHFEAHLDFGLGMVFEVEDGPTPETSLPSPPADLPQC</sequence>
<evidence type="ECO:0000313" key="9">
    <source>
        <dbReference type="Proteomes" id="UP000006038"/>
    </source>
</evidence>
<organism evidence="8">
    <name type="scientific">Oryza brachyantha</name>
    <name type="common">malo sina</name>
    <dbReference type="NCBI Taxonomy" id="4533"/>
    <lineage>
        <taxon>Eukaryota</taxon>
        <taxon>Viridiplantae</taxon>
        <taxon>Streptophyta</taxon>
        <taxon>Embryophyta</taxon>
        <taxon>Tracheophyta</taxon>
        <taxon>Spermatophyta</taxon>
        <taxon>Magnoliopsida</taxon>
        <taxon>Liliopsida</taxon>
        <taxon>Poales</taxon>
        <taxon>Poaceae</taxon>
        <taxon>BOP clade</taxon>
        <taxon>Oryzoideae</taxon>
        <taxon>Oryzeae</taxon>
        <taxon>Oryzinae</taxon>
        <taxon>Oryza</taxon>
    </lineage>
</organism>
<dbReference type="GO" id="GO:0005507">
    <property type="term" value="F:copper ion binding"/>
    <property type="evidence" value="ECO:0007669"/>
    <property type="project" value="InterPro"/>
</dbReference>
<feature type="domain" description="Plastocyanin-like" evidence="7">
    <location>
        <begin position="39"/>
        <end position="81"/>
    </location>
</feature>
<keyword evidence="6" id="KW-0186">Copper</keyword>
<dbReference type="EnsemblPlants" id="OB12G16850.1">
    <property type="protein sequence ID" value="OB12G16850.1"/>
    <property type="gene ID" value="OB12G16850"/>
</dbReference>
<evidence type="ECO:0000256" key="5">
    <source>
        <dbReference type="ARBA" id="ARBA00022737"/>
    </source>
</evidence>
<dbReference type="InterPro" id="IPR011706">
    <property type="entry name" value="Cu-oxidase_C"/>
</dbReference>
<dbReference type="Gramene" id="OB12G16850.1">
    <property type="protein sequence ID" value="OB12G16850.1"/>
    <property type="gene ID" value="OB12G16850"/>
</dbReference>
<dbReference type="GO" id="GO:0005576">
    <property type="term" value="C:extracellular region"/>
    <property type="evidence" value="ECO:0007669"/>
    <property type="project" value="UniProtKB-SubCell"/>
</dbReference>
<comment type="subcellular location">
    <subcellularLocation>
        <location evidence="1">Secreted</location>
    </subcellularLocation>
</comment>
<comment type="similarity">
    <text evidence="2">Belongs to the multicopper oxidase family.</text>
</comment>
<accession>J3NCH7</accession>
<evidence type="ECO:0000256" key="2">
    <source>
        <dbReference type="ARBA" id="ARBA00010609"/>
    </source>
</evidence>
<dbReference type="eggNOG" id="KOG1263">
    <property type="taxonomic scope" value="Eukaryota"/>
</dbReference>
<protein>
    <recommendedName>
        <fullName evidence="7">Plastocyanin-like domain-containing protein</fullName>
    </recommendedName>
</protein>
<evidence type="ECO:0000256" key="6">
    <source>
        <dbReference type="ARBA" id="ARBA00023008"/>
    </source>
</evidence>
<dbReference type="Gene3D" id="2.60.40.420">
    <property type="entry name" value="Cupredoxins - blue copper proteins"/>
    <property type="match status" value="1"/>
</dbReference>
<dbReference type="InterPro" id="IPR008972">
    <property type="entry name" value="Cupredoxin"/>
</dbReference>
<keyword evidence="4" id="KW-0479">Metal-binding</keyword>
<proteinExistence type="inferred from homology"/>
<evidence type="ECO:0000256" key="1">
    <source>
        <dbReference type="ARBA" id="ARBA00004613"/>
    </source>
</evidence>
<evidence type="ECO:0000256" key="3">
    <source>
        <dbReference type="ARBA" id="ARBA00022525"/>
    </source>
</evidence>